<dbReference type="CDD" id="cd03257">
    <property type="entry name" value="ABC_NikE_OppD_transporters"/>
    <property type="match status" value="1"/>
</dbReference>
<dbReference type="EMBL" id="CP018047">
    <property type="protein sequence ID" value="AQU65993.1"/>
    <property type="molecule type" value="Genomic_DNA"/>
</dbReference>
<dbReference type="RefSeq" id="WP_078074522.1">
    <property type="nucleotide sequence ID" value="NZ_CP018047.1"/>
</dbReference>
<keyword evidence="2" id="KW-0067">ATP-binding</keyword>
<dbReference type="InterPro" id="IPR003439">
    <property type="entry name" value="ABC_transporter-like_ATP-bd"/>
</dbReference>
<keyword evidence="5" id="KW-1185">Reference proteome</keyword>
<dbReference type="PROSITE" id="PS00211">
    <property type="entry name" value="ABC_TRANSPORTER_1"/>
    <property type="match status" value="2"/>
</dbReference>
<dbReference type="Pfam" id="PF00005">
    <property type="entry name" value="ABC_tran"/>
    <property type="match status" value="2"/>
</dbReference>
<evidence type="ECO:0000259" key="3">
    <source>
        <dbReference type="PROSITE" id="PS50893"/>
    </source>
</evidence>
<dbReference type="GO" id="GO:0022857">
    <property type="term" value="F:transmembrane transporter activity"/>
    <property type="evidence" value="ECO:0007669"/>
    <property type="project" value="TreeGrafter"/>
</dbReference>
<reference evidence="4 5" key="1">
    <citation type="submission" date="2016-11" db="EMBL/GenBank/DDBJ databases">
        <title>Complete genome sequence of Streptomyces niveus SCSIO 3406.</title>
        <authorList>
            <person name="Zhu Q."/>
            <person name="Cheng W."/>
            <person name="Song Y."/>
            <person name="Li Q."/>
            <person name="Ju J."/>
        </authorList>
    </citation>
    <scope>NUCLEOTIDE SEQUENCE [LARGE SCALE GENOMIC DNA]</scope>
    <source>
        <strain evidence="4 5">SCSIO 3406</strain>
    </source>
</reference>
<dbReference type="OrthoDB" id="2986442at2"/>
<dbReference type="InterPro" id="IPR017871">
    <property type="entry name" value="ABC_transporter-like_CS"/>
</dbReference>
<dbReference type="AlphaFoldDB" id="A0A1U9QPR6"/>
<dbReference type="SMART" id="SM00382">
    <property type="entry name" value="AAA"/>
    <property type="match status" value="2"/>
</dbReference>
<organism evidence="4 5">
    <name type="scientific">Streptomyces niveus</name>
    <name type="common">Streptomyces spheroides</name>
    <dbReference type="NCBI Taxonomy" id="193462"/>
    <lineage>
        <taxon>Bacteria</taxon>
        <taxon>Bacillati</taxon>
        <taxon>Actinomycetota</taxon>
        <taxon>Actinomycetes</taxon>
        <taxon>Kitasatosporales</taxon>
        <taxon>Streptomycetaceae</taxon>
        <taxon>Streptomyces</taxon>
    </lineage>
</organism>
<dbReference type="InterPro" id="IPR003593">
    <property type="entry name" value="AAA+_ATPase"/>
</dbReference>
<dbReference type="KEGG" id="snw:BBN63_06770"/>
<dbReference type="InterPro" id="IPR015854">
    <property type="entry name" value="ABC_transpr_LolD-like"/>
</dbReference>
<protein>
    <recommendedName>
        <fullName evidence="3">ABC transporter domain-containing protein</fullName>
    </recommendedName>
</protein>
<proteinExistence type="predicted"/>
<dbReference type="PANTHER" id="PTHR24220">
    <property type="entry name" value="IMPORT ATP-BINDING PROTEIN"/>
    <property type="match status" value="1"/>
</dbReference>
<dbReference type="Proteomes" id="UP000189677">
    <property type="component" value="Chromosome"/>
</dbReference>
<evidence type="ECO:0000256" key="1">
    <source>
        <dbReference type="ARBA" id="ARBA00022741"/>
    </source>
</evidence>
<accession>A0A1U9QPR6</accession>
<keyword evidence="1" id="KW-0547">Nucleotide-binding</keyword>
<dbReference type="InterPro" id="IPR027417">
    <property type="entry name" value="P-loop_NTPase"/>
</dbReference>
<evidence type="ECO:0000313" key="4">
    <source>
        <dbReference type="EMBL" id="AQU65993.1"/>
    </source>
</evidence>
<gene>
    <name evidence="4" type="ORF">BBN63_06770</name>
</gene>
<sequence length="490" mass="51627">MSHTAPSAARVTALSITLPDGTPLLDNAGLTLERGRVHAVTGPSGAGKTTLLRALVGAVPPDAAVTAGTVTVLGHDILTLAPERLRRLRRERLAFLGQDPASGLNPRMKVGRLITETSADKSRTALLDLLEQVRLPTGERLDRRRPQALSGGQQRRVALARALARRPEILLLDEPTAGLDAALRDEIAGLLRDLAHRHGLAIALASHDPGFVADCADDTLVLGPVTTRAPDREDSATHLTQATRHQVRGEEAVLTVRSLTAHVGTGAGRRQVLADLDLDVRPGALTAVVGPSGCGKTTLVHTLVGLHPATGGTLSLHGRPLTGTHRRRGRDQLRRIQLVPQNPLGALNPARTVGSTLARPLKLHLALPADRRASRVAELLTAVGLPETFAARYPHELSGGQRQRVSIARALAAEPDILLCDEVTSALDAETAAGVMALLRDLRTTRGLAVVLVSHDLALVSRHADDILTLGGPDTVSGRATRVHPAGPGT</sequence>
<feature type="domain" description="ABC transporter" evidence="3">
    <location>
        <begin position="254"/>
        <end position="489"/>
    </location>
</feature>
<dbReference type="SUPFAM" id="SSF52540">
    <property type="entry name" value="P-loop containing nucleoside triphosphate hydrolases"/>
    <property type="match status" value="2"/>
</dbReference>
<name>A0A1U9QPR6_STRNV</name>
<dbReference type="PANTHER" id="PTHR24220:SF685">
    <property type="entry name" value="ABC TRANSPORTER RELATED"/>
    <property type="match status" value="1"/>
</dbReference>
<dbReference type="GO" id="GO:0005524">
    <property type="term" value="F:ATP binding"/>
    <property type="evidence" value="ECO:0007669"/>
    <property type="project" value="UniProtKB-KW"/>
</dbReference>
<dbReference type="GO" id="GO:0005886">
    <property type="term" value="C:plasma membrane"/>
    <property type="evidence" value="ECO:0007669"/>
    <property type="project" value="TreeGrafter"/>
</dbReference>
<feature type="domain" description="ABC transporter" evidence="3">
    <location>
        <begin position="9"/>
        <end position="249"/>
    </location>
</feature>
<evidence type="ECO:0000256" key="2">
    <source>
        <dbReference type="ARBA" id="ARBA00022840"/>
    </source>
</evidence>
<dbReference type="PROSITE" id="PS50893">
    <property type="entry name" value="ABC_TRANSPORTER_2"/>
    <property type="match status" value="2"/>
</dbReference>
<dbReference type="Gene3D" id="3.40.50.300">
    <property type="entry name" value="P-loop containing nucleotide triphosphate hydrolases"/>
    <property type="match status" value="2"/>
</dbReference>
<dbReference type="GO" id="GO:0016887">
    <property type="term" value="F:ATP hydrolysis activity"/>
    <property type="evidence" value="ECO:0007669"/>
    <property type="project" value="InterPro"/>
</dbReference>
<evidence type="ECO:0000313" key="5">
    <source>
        <dbReference type="Proteomes" id="UP000189677"/>
    </source>
</evidence>